<dbReference type="GeneID" id="37023019"/>
<evidence type="ECO:0000313" key="3">
    <source>
        <dbReference type="Proteomes" id="UP000245771"/>
    </source>
</evidence>
<dbReference type="EMBL" id="KZ819608">
    <property type="protein sequence ID" value="PWN31450.1"/>
    <property type="molecule type" value="Genomic_DNA"/>
</dbReference>
<protein>
    <submittedName>
        <fullName evidence="2">Uncharacterized protein</fullName>
    </submittedName>
</protein>
<dbReference type="RefSeq" id="XP_025351752.1">
    <property type="nucleotide sequence ID" value="XM_025501238.1"/>
</dbReference>
<name>A0A316V1M3_9BASI</name>
<dbReference type="Proteomes" id="UP000245771">
    <property type="component" value="Unassembled WGS sequence"/>
</dbReference>
<keyword evidence="3" id="KW-1185">Reference proteome</keyword>
<sequence length="65" mass="7379">MKLTATFFILILAVCMLLSPAMVSSAYIPTQQPEIRDLKLSHPFEIRKVQAKNEERGCLGGPWCW</sequence>
<organism evidence="2 3">
    <name type="scientific">Meira miltonrushii</name>
    <dbReference type="NCBI Taxonomy" id="1280837"/>
    <lineage>
        <taxon>Eukaryota</taxon>
        <taxon>Fungi</taxon>
        <taxon>Dikarya</taxon>
        <taxon>Basidiomycota</taxon>
        <taxon>Ustilaginomycotina</taxon>
        <taxon>Exobasidiomycetes</taxon>
        <taxon>Exobasidiales</taxon>
        <taxon>Brachybasidiaceae</taxon>
        <taxon>Meira</taxon>
    </lineage>
</organism>
<evidence type="ECO:0000256" key="1">
    <source>
        <dbReference type="SAM" id="SignalP"/>
    </source>
</evidence>
<evidence type="ECO:0000313" key="2">
    <source>
        <dbReference type="EMBL" id="PWN31450.1"/>
    </source>
</evidence>
<reference evidence="2 3" key="1">
    <citation type="journal article" date="2018" name="Mol. Biol. Evol.">
        <title>Broad Genomic Sampling Reveals a Smut Pathogenic Ancestry of the Fungal Clade Ustilaginomycotina.</title>
        <authorList>
            <person name="Kijpornyongpan T."/>
            <person name="Mondo S.J."/>
            <person name="Barry K."/>
            <person name="Sandor L."/>
            <person name="Lee J."/>
            <person name="Lipzen A."/>
            <person name="Pangilinan J."/>
            <person name="LaButti K."/>
            <person name="Hainaut M."/>
            <person name="Henrissat B."/>
            <person name="Grigoriev I.V."/>
            <person name="Spatafora J.W."/>
            <person name="Aime M.C."/>
        </authorList>
    </citation>
    <scope>NUCLEOTIDE SEQUENCE [LARGE SCALE GENOMIC DNA]</scope>
    <source>
        <strain evidence="2 3">MCA 3882</strain>
    </source>
</reference>
<gene>
    <name evidence="2" type="ORF">FA14DRAFT_182670</name>
</gene>
<dbReference type="InParanoid" id="A0A316V1M3"/>
<feature type="chain" id="PRO_5016386718" evidence="1">
    <location>
        <begin position="27"/>
        <end position="65"/>
    </location>
</feature>
<dbReference type="AlphaFoldDB" id="A0A316V1M3"/>
<proteinExistence type="predicted"/>
<keyword evidence="1" id="KW-0732">Signal</keyword>
<accession>A0A316V1M3</accession>
<feature type="signal peptide" evidence="1">
    <location>
        <begin position="1"/>
        <end position="26"/>
    </location>
</feature>